<dbReference type="EMBL" id="MCFE01000759">
    <property type="protein sequence ID" value="ORX80016.1"/>
    <property type="molecule type" value="Genomic_DNA"/>
</dbReference>
<proteinExistence type="predicted"/>
<dbReference type="InParanoid" id="A0A1Y1X3R7"/>
<dbReference type="Pfam" id="PF23670">
    <property type="entry name" value="PIGBOS1"/>
    <property type="match status" value="1"/>
</dbReference>
<evidence type="ECO:0000313" key="2">
    <source>
        <dbReference type="Proteomes" id="UP000193498"/>
    </source>
</evidence>
<organism evidence="1 2">
    <name type="scientific">Basidiobolus meristosporus CBS 931.73</name>
    <dbReference type="NCBI Taxonomy" id="1314790"/>
    <lineage>
        <taxon>Eukaryota</taxon>
        <taxon>Fungi</taxon>
        <taxon>Fungi incertae sedis</taxon>
        <taxon>Zoopagomycota</taxon>
        <taxon>Entomophthoromycotina</taxon>
        <taxon>Basidiobolomycetes</taxon>
        <taxon>Basidiobolales</taxon>
        <taxon>Basidiobolaceae</taxon>
        <taxon>Basidiobolus</taxon>
    </lineage>
</organism>
<reference evidence="1 2" key="1">
    <citation type="submission" date="2016-07" db="EMBL/GenBank/DDBJ databases">
        <title>Pervasive Adenine N6-methylation of Active Genes in Fungi.</title>
        <authorList>
            <consortium name="DOE Joint Genome Institute"/>
            <person name="Mondo S.J."/>
            <person name="Dannebaum R.O."/>
            <person name="Kuo R.C."/>
            <person name="Labutti K."/>
            <person name="Haridas S."/>
            <person name="Kuo A."/>
            <person name="Salamov A."/>
            <person name="Ahrendt S.R."/>
            <person name="Lipzen A."/>
            <person name="Sullivan W."/>
            <person name="Andreopoulos W.B."/>
            <person name="Clum A."/>
            <person name="Lindquist E."/>
            <person name="Daum C."/>
            <person name="Ramamoorthy G.K."/>
            <person name="Gryganskyi A."/>
            <person name="Culley D."/>
            <person name="Magnuson J.K."/>
            <person name="James T.Y."/>
            <person name="O'Malley M.A."/>
            <person name="Stajich J.E."/>
            <person name="Spatafora J.W."/>
            <person name="Visel A."/>
            <person name="Grigoriev I.V."/>
        </authorList>
    </citation>
    <scope>NUCLEOTIDE SEQUENCE [LARGE SCALE GENOMIC DNA]</scope>
    <source>
        <strain evidence="1 2">CBS 931.73</strain>
    </source>
</reference>
<sequence>MAGGVGVLSGLYIFGPPLEHMAREAQEAHDKALKEQGETFEKVRNNLKEGSAEAKSAISNTASDFKQEIKEAVQKVTSAKD</sequence>
<gene>
    <name evidence="1" type="ORF">K493DRAFT_320965</name>
</gene>
<evidence type="ECO:0008006" key="3">
    <source>
        <dbReference type="Google" id="ProtNLM"/>
    </source>
</evidence>
<dbReference type="InterPro" id="IPR057394">
    <property type="entry name" value="PIGBOS1"/>
</dbReference>
<dbReference type="AlphaFoldDB" id="A0A1Y1X3R7"/>
<accession>A0A1Y1X3R7</accession>
<keyword evidence="2" id="KW-1185">Reference proteome</keyword>
<protein>
    <recommendedName>
        <fullName evidence="3">YtxH domain-containing protein</fullName>
    </recommendedName>
</protein>
<comment type="caution">
    <text evidence="1">The sequence shown here is derived from an EMBL/GenBank/DDBJ whole genome shotgun (WGS) entry which is preliminary data.</text>
</comment>
<dbReference type="Proteomes" id="UP000193498">
    <property type="component" value="Unassembled WGS sequence"/>
</dbReference>
<evidence type="ECO:0000313" key="1">
    <source>
        <dbReference type="EMBL" id="ORX80016.1"/>
    </source>
</evidence>
<name>A0A1Y1X3R7_9FUNG</name>